<proteinExistence type="predicted"/>
<dbReference type="GO" id="GO:0070063">
    <property type="term" value="F:RNA polymerase binding"/>
    <property type="evidence" value="ECO:0007669"/>
    <property type="project" value="InterPro"/>
</dbReference>
<dbReference type="PANTHER" id="PTHR30437">
    <property type="entry name" value="TRANSCRIPTION ELONGATION FACTOR GREA"/>
    <property type="match status" value="1"/>
</dbReference>
<feature type="domain" description="Transcription elongation factor GreA/GreB C-terminal" evidence="1">
    <location>
        <begin position="53"/>
        <end position="125"/>
    </location>
</feature>
<accession>I0WKA4</accession>
<dbReference type="GO" id="GO:0006354">
    <property type="term" value="P:DNA-templated transcription elongation"/>
    <property type="evidence" value="ECO:0007669"/>
    <property type="project" value="TreeGrafter"/>
</dbReference>
<dbReference type="InterPro" id="IPR023459">
    <property type="entry name" value="Tscrpt_elong_fac_GreA/B_fam"/>
</dbReference>
<dbReference type="Pfam" id="PF01272">
    <property type="entry name" value="GreA_GreB"/>
    <property type="match status" value="1"/>
</dbReference>
<evidence type="ECO:0000313" key="2">
    <source>
        <dbReference type="EMBL" id="EID76820.1"/>
    </source>
</evidence>
<dbReference type="eggNOG" id="COG0782">
    <property type="taxonomic scope" value="Bacteria"/>
</dbReference>
<dbReference type="InterPro" id="IPR001437">
    <property type="entry name" value="Tscrpt_elong_fac_GreA/B_C"/>
</dbReference>
<name>I0WKA4_9FLAO</name>
<organism evidence="2 3">
    <name type="scientific">Imtechella halotolerans K1</name>
    <dbReference type="NCBI Taxonomy" id="946077"/>
    <lineage>
        <taxon>Bacteria</taxon>
        <taxon>Pseudomonadati</taxon>
        <taxon>Bacteroidota</taxon>
        <taxon>Flavobacteriia</taxon>
        <taxon>Flavobacteriales</taxon>
        <taxon>Flavobacteriaceae</taxon>
        <taxon>Imtechella</taxon>
    </lineage>
</organism>
<dbReference type="STRING" id="946077.W5A_02315"/>
<dbReference type="Gene3D" id="3.10.50.30">
    <property type="entry name" value="Transcription elongation factor, GreA/GreB, C-terminal domain"/>
    <property type="match status" value="1"/>
</dbReference>
<reference evidence="2 3" key="1">
    <citation type="journal article" date="2012" name="J. Bacteriol.">
        <title>Genome Sequence of the Halotolerant Bacterium Imtechella halotolerans K1T.</title>
        <authorList>
            <person name="Kumar S."/>
            <person name="Vikram S."/>
            <person name="Subramanian S."/>
            <person name="Raghava G.P."/>
            <person name="Pinnaka A.K."/>
        </authorList>
    </citation>
    <scope>NUCLEOTIDE SEQUENCE [LARGE SCALE GENOMIC DNA]</scope>
    <source>
        <strain evidence="2 3">K1</strain>
    </source>
</reference>
<evidence type="ECO:0000259" key="1">
    <source>
        <dbReference type="Pfam" id="PF01272"/>
    </source>
</evidence>
<protein>
    <submittedName>
        <fullName evidence="2">Transcription elongation factor</fullName>
    </submittedName>
</protein>
<dbReference type="GO" id="GO:0003746">
    <property type="term" value="F:translation elongation factor activity"/>
    <property type="evidence" value="ECO:0007669"/>
    <property type="project" value="UniProtKB-KW"/>
</dbReference>
<dbReference type="Proteomes" id="UP000005938">
    <property type="component" value="Unassembled WGS sequence"/>
</dbReference>
<sequence length="131" mass="15089">MKYGNLIIEEKEYTYLKTLLDKVGFQNELQRNIFTRLKEELTQAEVKSEIEMPNDVVRFNSIVDINTPYGVKHGYELVKPEDGNVHLKRLSILTPMGSALIGYAKGDEIVWQFPDGEKSVTIVNVVRYDDH</sequence>
<dbReference type="GO" id="GO:0003677">
    <property type="term" value="F:DNA binding"/>
    <property type="evidence" value="ECO:0007669"/>
    <property type="project" value="InterPro"/>
</dbReference>
<comment type="caution">
    <text evidence="2">The sequence shown here is derived from an EMBL/GenBank/DDBJ whole genome shotgun (WGS) entry which is preliminary data.</text>
</comment>
<dbReference type="AlphaFoldDB" id="I0WKA4"/>
<dbReference type="SUPFAM" id="SSF54534">
    <property type="entry name" value="FKBP-like"/>
    <property type="match status" value="1"/>
</dbReference>
<dbReference type="GO" id="GO:0032784">
    <property type="term" value="P:regulation of DNA-templated transcription elongation"/>
    <property type="evidence" value="ECO:0007669"/>
    <property type="project" value="InterPro"/>
</dbReference>
<keyword evidence="3" id="KW-1185">Reference proteome</keyword>
<dbReference type="OrthoDB" id="192847at2"/>
<dbReference type="EMBL" id="AJJU01000002">
    <property type="protein sequence ID" value="EID76820.1"/>
    <property type="molecule type" value="Genomic_DNA"/>
</dbReference>
<evidence type="ECO:0000313" key="3">
    <source>
        <dbReference type="Proteomes" id="UP000005938"/>
    </source>
</evidence>
<gene>
    <name evidence="2" type="ORF">W5A_02315</name>
</gene>
<dbReference type="InterPro" id="IPR036953">
    <property type="entry name" value="GreA/GreB_C_sf"/>
</dbReference>
<dbReference type="RefSeq" id="WP_008236966.1">
    <property type="nucleotide sequence ID" value="NZ_AJJU01000002.1"/>
</dbReference>
<dbReference type="PANTHER" id="PTHR30437:SF5">
    <property type="entry name" value="REGULATOR OF NUCLEOSIDE DIPHOSPHATE KINASE"/>
    <property type="match status" value="1"/>
</dbReference>
<keyword evidence="2" id="KW-0251">Elongation factor</keyword>
<keyword evidence="2" id="KW-0648">Protein biosynthesis</keyword>